<feature type="transmembrane region" description="Helical" evidence="1">
    <location>
        <begin position="131"/>
        <end position="149"/>
    </location>
</feature>
<keyword evidence="3" id="KW-0645">Protease</keyword>
<accession>A0A9X2J306</accession>
<gene>
    <name evidence="3" type="ORF">MO867_01690</name>
</gene>
<keyword evidence="4" id="KW-1185">Reference proteome</keyword>
<dbReference type="GO" id="GO:0080120">
    <property type="term" value="P:CAAX-box protein maturation"/>
    <property type="evidence" value="ECO:0007669"/>
    <property type="project" value="UniProtKB-ARBA"/>
</dbReference>
<sequence length="263" mass="29112">MRNGVVDKQADQYPGQVRKISPWAAPLLLLLCIIPFGWTGLVAPLTWIALVAIESSSGWKRALSFVSVAVLMLVTGLNFLPGGEHIQITAPYSDADGNLVYANLNGGKAVIAIALLAFMLRLRQSFRFSDLPFLLLAISLPILVGLFIYPLSLKFSWAILIYALINLLVVCISEEGFFRWILQRGAGEVLGGWRWLSVPMVACIFVLLHGGRSTDIAAFLLLGFASLSYALLWYLRQNFWICVFAHWGVNLLHILLLPYPLPG</sequence>
<dbReference type="Pfam" id="PF02517">
    <property type="entry name" value="Rce1-like"/>
    <property type="match status" value="1"/>
</dbReference>
<proteinExistence type="predicted"/>
<dbReference type="Proteomes" id="UP001139028">
    <property type="component" value="Unassembled WGS sequence"/>
</dbReference>
<evidence type="ECO:0000259" key="2">
    <source>
        <dbReference type="Pfam" id="PF02517"/>
    </source>
</evidence>
<dbReference type="GO" id="GO:0004175">
    <property type="term" value="F:endopeptidase activity"/>
    <property type="evidence" value="ECO:0007669"/>
    <property type="project" value="UniProtKB-ARBA"/>
</dbReference>
<evidence type="ECO:0000256" key="1">
    <source>
        <dbReference type="SAM" id="Phobius"/>
    </source>
</evidence>
<dbReference type="EMBL" id="JALBWM010000004">
    <property type="protein sequence ID" value="MCO1333042.1"/>
    <property type="molecule type" value="Genomic_DNA"/>
</dbReference>
<feature type="transmembrane region" description="Helical" evidence="1">
    <location>
        <begin position="62"/>
        <end position="80"/>
    </location>
</feature>
<feature type="transmembrane region" description="Helical" evidence="1">
    <location>
        <begin position="216"/>
        <end position="235"/>
    </location>
</feature>
<evidence type="ECO:0000313" key="4">
    <source>
        <dbReference type="Proteomes" id="UP001139028"/>
    </source>
</evidence>
<feature type="transmembrane region" description="Helical" evidence="1">
    <location>
        <begin position="100"/>
        <end position="119"/>
    </location>
</feature>
<name>A0A9X2J306_9GAMM</name>
<feature type="transmembrane region" description="Helical" evidence="1">
    <location>
        <begin position="242"/>
        <end position="261"/>
    </location>
</feature>
<keyword evidence="1" id="KW-1133">Transmembrane helix</keyword>
<protein>
    <submittedName>
        <fullName evidence="3">CPBP family intramembrane metalloprotease</fullName>
    </submittedName>
</protein>
<feature type="transmembrane region" description="Helical" evidence="1">
    <location>
        <begin position="193"/>
        <end position="210"/>
    </location>
</feature>
<keyword evidence="3" id="KW-0482">Metalloprotease</keyword>
<dbReference type="AlphaFoldDB" id="A0A9X2J306"/>
<keyword evidence="1" id="KW-0472">Membrane</keyword>
<feature type="transmembrane region" description="Helical" evidence="1">
    <location>
        <begin position="23"/>
        <end position="50"/>
    </location>
</feature>
<evidence type="ECO:0000313" key="3">
    <source>
        <dbReference type="EMBL" id="MCO1333042.1"/>
    </source>
</evidence>
<feature type="domain" description="CAAX prenyl protease 2/Lysostaphin resistance protein A-like" evidence="2">
    <location>
        <begin position="157"/>
        <end position="252"/>
    </location>
</feature>
<comment type="caution">
    <text evidence="3">The sequence shown here is derived from an EMBL/GenBank/DDBJ whole genome shotgun (WGS) entry which is preliminary data.</text>
</comment>
<reference evidence="3" key="1">
    <citation type="journal article" date="2022" name="Arch. Microbiol.">
        <title>Microbulbifer okhotskensis sp. nov., isolated from a deep bottom sediment of the Okhotsk Sea.</title>
        <authorList>
            <person name="Romanenko L."/>
            <person name="Kurilenko V."/>
            <person name="Otstavnykh N."/>
            <person name="Velansky P."/>
            <person name="Isaeva M."/>
            <person name="Mikhailov V."/>
        </authorList>
    </citation>
    <scope>NUCLEOTIDE SEQUENCE</scope>
    <source>
        <strain evidence="3">OS29</strain>
    </source>
</reference>
<dbReference type="GO" id="GO:0008237">
    <property type="term" value="F:metallopeptidase activity"/>
    <property type="evidence" value="ECO:0007669"/>
    <property type="project" value="UniProtKB-KW"/>
</dbReference>
<organism evidence="3 4">
    <name type="scientific">Microbulbifer okhotskensis</name>
    <dbReference type="NCBI Taxonomy" id="2926617"/>
    <lineage>
        <taxon>Bacteria</taxon>
        <taxon>Pseudomonadati</taxon>
        <taxon>Pseudomonadota</taxon>
        <taxon>Gammaproteobacteria</taxon>
        <taxon>Cellvibrionales</taxon>
        <taxon>Microbulbiferaceae</taxon>
        <taxon>Microbulbifer</taxon>
    </lineage>
</organism>
<dbReference type="RefSeq" id="WP_252464211.1">
    <property type="nucleotide sequence ID" value="NZ_JALBWM010000004.1"/>
</dbReference>
<keyword evidence="3" id="KW-0378">Hydrolase</keyword>
<dbReference type="InterPro" id="IPR003675">
    <property type="entry name" value="Rce1/LyrA-like_dom"/>
</dbReference>
<feature type="transmembrane region" description="Helical" evidence="1">
    <location>
        <begin position="155"/>
        <end position="172"/>
    </location>
</feature>
<keyword evidence="1" id="KW-0812">Transmembrane</keyword>